<evidence type="ECO:0000259" key="4">
    <source>
        <dbReference type="Pfam" id="PF13088"/>
    </source>
</evidence>
<evidence type="ECO:0000256" key="2">
    <source>
        <dbReference type="ARBA" id="ARBA00009348"/>
    </source>
</evidence>
<dbReference type="GO" id="GO:0016787">
    <property type="term" value="F:hydrolase activity"/>
    <property type="evidence" value="ECO:0007669"/>
    <property type="project" value="UniProtKB-KW"/>
</dbReference>
<dbReference type="RefSeq" id="WP_249973191.1">
    <property type="nucleotide sequence ID" value="NZ_JAMFLZ010000004.1"/>
</dbReference>
<protein>
    <recommendedName>
        <fullName evidence="3">exo-alpha-sialidase</fullName>
        <ecNumber evidence="3">3.2.1.18</ecNumber>
    </recommendedName>
</protein>
<reference evidence="5" key="1">
    <citation type="submission" date="2022-05" db="EMBL/GenBank/DDBJ databases">
        <authorList>
            <person name="Park J.-S."/>
        </authorList>
    </citation>
    <scope>NUCLEOTIDE SEQUENCE</scope>
    <source>
        <strain evidence="5">2012CJ34-3</strain>
    </source>
</reference>
<organism evidence="5 6">
    <name type="scientific">Jejuia spongiicola</name>
    <dbReference type="NCBI Taxonomy" id="2942207"/>
    <lineage>
        <taxon>Bacteria</taxon>
        <taxon>Pseudomonadati</taxon>
        <taxon>Bacteroidota</taxon>
        <taxon>Flavobacteriia</taxon>
        <taxon>Flavobacteriales</taxon>
        <taxon>Flavobacteriaceae</taxon>
        <taxon>Jejuia</taxon>
    </lineage>
</organism>
<dbReference type="PROSITE" id="PS51257">
    <property type="entry name" value="PROKAR_LIPOPROTEIN"/>
    <property type="match status" value="1"/>
</dbReference>
<sequence>MKYFFVSLIASLLTVSCLNRKTDNPENKVLEKTKDIFKLNTLFKQGEDGYACYRIPAIVTANNGAILAFSEARKSSCSDTGDIDLVMKKSMDNGITWSNVKIIWNDKANVCGNPSPVVDVETGTVHLLVTWNNGEDHESEIINGTSIDGRLVYHLVSTDHGETWSEPKNITASTKKPNWSWYATGPVHGIQLKKGNYKGRLIIPCDHIEKETKKYYSHVFYSDDHGVSWKLGGSTPVNQVNECTIAELTNGDLLLNMRNYNRDAVKSRQIAISENGGDTWINQKFDTQLPEPRCQGALLSVQNSKKNALLFTNPADSMARVNMTLSISNDDGLSWGKKIPIYKSHSAYSDLTELKNGNILVLYEGGIENAYEGIHYKIIPKNLIFN</sequence>
<comment type="catalytic activity">
    <reaction evidence="1">
        <text>Hydrolysis of alpha-(2-&gt;3)-, alpha-(2-&gt;6)-, alpha-(2-&gt;8)- glycosidic linkages of terminal sialic acid residues in oligosaccharides, glycoproteins, glycolipids, colominic acid and synthetic substrates.</text>
        <dbReference type="EC" id="3.2.1.18"/>
    </reaction>
</comment>
<proteinExistence type="inferred from homology"/>
<dbReference type="PANTHER" id="PTHR10628:SF30">
    <property type="entry name" value="EXO-ALPHA-SIALIDASE"/>
    <property type="match status" value="1"/>
</dbReference>
<evidence type="ECO:0000256" key="1">
    <source>
        <dbReference type="ARBA" id="ARBA00000427"/>
    </source>
</evidence>
<dbReference type="Proteomes" id="UP001165381">
    <property type="component" value="Unassembled WGS sequence"/>
</dbReference>
<name>A0ABT0QEY9_9FLAO</name>
<dbReference type="SUPFAM" id="SSF50939">
    <property type="entry name" value="Sialidases"/>
    <property type="match status" value="1"/>
</dbReference>
<dbReference type="EMBL" id="JAMFLZ010000004">
    <property type="protein sequence ID" value="MCL6295559.1"/>
    <property type="molecule type" value="Genomic_DNA"/>
</dbReference>
<keyword evidence="6" id="KW-1185">Reference proteome</keyword>
<dbReference type="Pfam" id="PF13088">
    <property type="entry name" value="BNR_2"/>
    <property type="match status" value="1"/>
</dbReference>
<evidence type="ECO:0000256" key="3">
    <source>
        <dbReference type="ARBA" id="ARBA00012733"/>
    </source>
</evidence>
<gene>
    <name evidence="5" type="ORF">M3P09_11180</name>
</gene>
<keyword evidence="5" id="KW-0378">Hydrolase</keyword>
<feature type="domain" description="Sialidase" evidence="4">
    <location>
        <begin position="67"/>
        <end position="359"/>
    </location>
</feature>
<accession>A0ABT0QEY9</accession>
<comment type="caution">
    <text evidence="5">The sequence shown here is derived from an EMBL/GenBank/DDBJ whole genome shotgun (WGS) entry which is preliminary data.</text>
</comment>
<evidence type="ECO:0000313" key="6">
    <source>
        <dbReference type="Proteomes" id="UP001165381"/>
    </source>
</evidence>
<evidence type="ECO:0000313" key="5">
    <source>
        <dbReference type="EMBL" id="MCL6295559.1"/>
    </source>
</evidence>
<dbReference type="InterPro" id="IPR036278">
    <property type="entry name" value="Sialidase_sf"/>
</dbReference>
<dbReference type="InterPro" id="IPR011040">
    <property type="entry name" value="Sialidase"/>
</dbReference>
<dbReference type="Gene3D" id="2.120.10.10">
    <property type="match status" value="1"/>
</dbReference>
<dbReference type="EC" id="3.2.1.18" evidence="3"/>
<dbReference type="PANTHER" id="PTHR10628">
    <property type="entry name" value="SIALIDASE"/>
    <property type="match status" value="1"/>
</dbReference>
<comment type="similarity">
    <text evidence="2">Belongs to the glycosyl hydrolase 33 family.</text>
</comment>
<dbReference type="CDD" id="cd15482">
    <property type="entry name" value="Sialidase_non-viral"/>
    <property type="match status" value="1"/>
</dbReference>
<dbReference type="InterPro" id="IPR026856">
    <property type="entry name" value="Sialidase_fam"/>
</dbReference>